<keyword evidence="3" id="KW-1185">Reference proteome</keyword>
<accession>A0ABS3VFL4</accession>
<evidence type="ECO:0000313" key="3">
    <source>
        <dbReference type="Proteomes" id="UP000671399"/>
    </source>
</evidence>
<dbReference type="Proteomes" id="UP000671399">
    <property type="component" value="Unassembled WGS sequence"/>
</dbReference>
<feature type="compositionally biased region" description="Polar residues" evidence="1">
    <location>
        <begin position="460"/>
        <end position="477"/>
    </location>
</feature>
<feature type="compositionally biased region" description="Low complexity" evidence="1">
    <location>
        <begin position="447"/>
        <end position="456"/>
    </location>
</feature>
<proteinExistence type="predicted"/>
<evidence type="ECO:0000313" key="2">
    <source>
        <dbReference type="EMBL" id="MBO4164425.1"/>
    </source>
</evidence>
<feature type="region of interest" description="Disordered" evidence="1">
    <location>
        <begin position="431"/>
        <end position="504"/>
    </location>
</feature>
<protein>
    <submittedName>
        <fullName evidence="2">Uncharacterized protein</fullName>
    </submittedName>
</protein>
<evidence type="ECO:0000256" key="1">
    <source>
        <dbReference type="SAM" id="MobiDB-lite"/>
    </source>
</evidence>
<gene>
    <name evidence="2" type="ORF">JQN83_26960</name>
</gene>
<reference evidence="2 3" key="1">
    <citation type="submission" date="2021-03" db="EMBL/GenBank/DDBJ databases">
        <authorList>
            <person name="Lee D.-H."/>
        </authorList>
    </citation>
    <scope>NUCLEOTIDE SEQUENCE [LARGE SCALE GENOMIC DNA]</scope>
    <source>
        <strain evidence="2 3">MMS20-R2-23</strain>
    </source>
</reference>
<organism evidence="2 3">
    <name type="scientific">Micromonospora antibiotica</name>
    <dbReference type="NCBI Taxonomy" id="2807623"/>
    <lineage>
        <taxon>Bacteria</taxon>
        <taxon>Bacillati</taxon>
        <taxon>Actinomycetota</taxon>
        <taxon>Actinomycetes</taxon>
        <taxon>Micromonosporales</taxon>
        <taxon>Micromonosporaceae</taxon>
        <taxon>Micromonospora</taxon>
    </lineage>
</organism>
<name>A0ABS3VFL4_9ACTN</name>
<dbReference type="EMBL" id="JAGFWR010000024">
    <property type="protein sequence ID" value="MBO4164425.1"/>
    <property type="molecule type" value="Genomic_DNA"/>
</dbReference>
<comment type="caution">
    <text evidence="2">The sequence shown here is derived from an EMBL/GenBank/DDBJ whole genome shotgun (WGS) entry which is preliminary data.</text>
</comment>
<dbReference type="RefSeq" id="WP_208569964.1">
    <property type="nucleotide sequence ID" value="NZ_JAGFWR010000024.1"/>
</dbReference>
<sequence>MTYGHHLTRAATALAAAHLALRQPEAGRITDHAAAAVARTHIYRALQRQVARLGGGSDQEGDRLLGRATEKTTSDLPLPPPSHHPVAVALRRAADALRAAGEIVDSQFDPSSGRPRSSQGYAILAGVDRSQNLMQLARLARAAGEVDRPLARWLAVGYGQGSQQSVVRTTIEDARTARAVLYPAVRAVSAGPLAQSPLRDLEPPLLTDSAGRWTTISSPVDCVIALDVTRTWLVQHPRDLTAADLRVLTRSSLALTYETGYLLTQTAGRDVPAGAIDSLAAGWRIASRAATDLQSLTTSVPGVGPAVLAAAELWLREQLRPDGGWRDPDQLRVSADADGWRGIGVALAGRLPDLVTLVHRAARAALHRGDLLEPTSHRLAEASAAVGRSRWIRATIGSPRGVQLLSATSQLRRSAGRIAREAGIRVLPGIHEYDPQNTTNRARRHPAAAPVASVVPQQELPATSYRNPLQTRQPGNHQQARGRRQPEEAQEAAAPVRDREILSP</sequence>